<proteinExistence type="predicted"/>
<reference evidence="1" key="1">
    <citation type="submission" date="2014-09" db="EMBL/GenBank/DDBJ databases">
        <authorList>
            <person name="Magalhaes I.L.F."/>
            <person name="Oliveira U."/>
            <person name="Santos F.R."/>
            <person name="Vidigal T.H.D.A."/>
            <person name="Brescovit A.D."/>
            <person name="Santos A.J."/>
        </authorList>
    </citation>
    <scope>NUCLEOTIDE SEQUENCE</scope>
    <source>
        <tissue evidence="1">Shoot tissue taken approximately 20 cm above the soil surface</tissue>
    </source>
</reference>
<name>A0A0A9DVW1_ARUDO</name>
<dbReference type="EMBL" id="GBRH01205954">
    <property type="protein sequence ID" value="JAD91941.1"/>
    <property type="molecule type" value="Transcribed_RNA"/>
</dbReference>
<accession>A0A0A9DVW1</accession>
<organism evidence="1">
    <name type="scientific">Arundo donax</name>
    <name type="common">Giant reed</name>
    <name type="synonym">Donax arundinaceus</name>
    <dbReference type="NCBI Taxonomy" id="35708"/>
    <lineage>
        <taxon>Eukaryota</taxon>
        <taxon>Viridiplantae</taxon>
        <taxon>Streptophyta</taxon>
        <taxon>Embryophyta</taxon>
        <taxon>Tracheophyta</taxon>
        <taxon>Spermatophyta</taxon>
        <taxon>Magnoliopsida</taxon>
        <taxon>Liliopsida</taxon>
        <taxon>Poales</taxon>
        <taxon>Poaceae</taxon>
        <taxon>PACMAD clade</taxon>
        <taxon>Arundinoideae</taxon>
        <taxon>Arundineae</taxon>
        <taxon>Arundo</taxon>
    </lineage>
</organism>
<sequence>MSWYIQLHYYRFQSHVKSAHICSQLRDRRELGIFVLVAQQYTL</sequence>
<evidence type="ECO:0000313" key="1">
    <source>
        <dbReference type="EMBL" id="JAD91941.1"/>
    </source>
</evidence>
<protein>
    <submittedName>
        <fullName evidence="1">Uncharacterized protein</fullName>
    </submittedName>
</protein>
<dbReference type="AlphaFoldDB" id="A0A0A9DVW1"/>
<reference evidence="1" key="2">
    <citation type="journal article" date="2015" name="Data Brief">
        <title>Shoot transcriptome of the giant reed, Arundo donax.</title>
        <authorList>
            <person name="Barrero R.A."/>
            <person name="Guerrero F.D."/>
            <person name="Moolhuijzen P."/>
            <person name="Goolsby J.A."/>
            <person name="Tidwell J."/>
            <person name="Bellgard S.E."/>
            <person name="Bellgard M.I."/>
        </authorList>
    </citation>
    <scope>NUCLEOTIDE SEQUENCE</scope>
    <source>
        <tissue evidence="1">Shoot tissue taken approximately 20 cm above the soil surface</tissue>
    </source>
</reference>